<evidence type="ECO:0000313" key="13">
    <source>
        <dbReference type="Proteomes" id="UP001219901"/>
    </source>
</evidence>
<sequence length="336" mass="37768">MRLGFNFVNGTNPGDTPLDELLTFSAQYGATDIVLQSYTGMGVGENWAVVPGDKRWEQKDLEALRKRVESHGLHLEALENVPSAFYDQIMLGGPDRDEQIENMIHTVRSIARAGIPIFGYNWMPSGVWRNAVNSPSRAGTSVTAYDHSEHINHELTHGRVYSEEEMWENLEYWIKIITPVAEEEGIRIGIHPADPPVDSVGGVPRLLNSFTNYKRLIEIVDSPSNAIEFCQGTFSEMADAEGDGIYDMIRYFGERKKILYVHFRNVSNAGEPFVEEFINTGHVDMIRALKIYKEVGFDGVLVNDHVPVTTGDTQWGHQGRAYANGYIQALLDVFDD</sequence>
<evidence type="ECO:0000256" key="5">
    <source>
        <dbReference type="ARBA" id="ARBA00004892"/>
    </source>
</evidence>
<dbReference type="EC" id="4.2.1.8" evidence="7"/>
<dbReference type="EMBL" id="CP046147">
    <property type="protein sequence ID" value="WFG38342.1"/>
    <property type="molecule type" value="Genomic_DNA"/>
</dbReference>
<dbReference type="Pfam" id="PF03786">
    <property type="entry name" value="UxuA"/>
    <property type="match status" value="2"/>
</dbReference>
<gene>
    <name evidence="11" type="ORF">GKO46_07545</name>
    <name evidence="12" type="ORF">GKO48_01550</name>
</gene>
<dbReference type="SUPFAM" id="SSF51658">
    <property type="entry name" value="Xylose isomerase-like"/>
    <property type="match status" value="1"/>
</dbReference>
<organism evidence="12 13">
    <name type="scientific">Candidatus Lucifugimonas marina</name>
    <dbReference type="NCBI Taxonomy" id="3038979"/>
    <lineage>
        <taxon>Bacteria</taxon>
        <taxon>Bacillati</taxon>
        <taxon>Chloroflexota</taxon>
        <taxon>Dehalococcoidia</taxon>
        <taxon>SAR202 cluster</taxon>
        <taxon>Candidatus Lucifugimonadales</taxon>
        <taxon>Candidatus Lucifugimonadaceae</taxon>
        <taxon>Candidatus Lucifugimonas</taxon>
    </lineage>
</organism>
<evidence type="ECO:0000256" key="6">
    <source>
        <dbReference type="ARBA" id="ARBA00007389"/>
    </source>
</evidence>
<comment type="similarity">
    <text evidence="6">Belongs to the mannonate dehydratase family.</text>
</comment>
<evidence type="ECO:0000256" key="1">
    <source>
        <dbReference type="ARBA" id="ARBA00001794"/>
    </source>
</evidence>
<dbReference type="GO" id="GO:0008927">
    <property type="term" value="F:mannonate dehydratase activity"/>
    <property type="evidence" value="ECO:0007669"/>
    <property type="project" value="UniProtKB-EC"/>
</dbReference>
<evidence type="ECO:0000256" key="4">
    <source>
        <dbReference type="ARBA" id="ARBA00002713"/>
    </source>
</evidence>
<comment type="cofactor">
    <cofactor evidence="2">
        <name>Mn(2+)</name>
        <dbReference type="ChEBI" id="CHEBI:29035"/>
    </cofactor>
</comment>
<dbReference type="RefSeq" id="WP_342824778.1">
    <property type="nucleotide sequence ID" value="NZ_CP046146.1"/>
</dbReference>
<evidence type="ECO:0000313" key="12">
    <source>
        <dbReference type="EMBL" id="WFG38342.1"/>
    </source>
</evidence>
<accession>A0AAJ5ZG93</accession>
<comment type="pathway">
    <text evidence="5">Carbohydrate metabolism; pentose and glucuronate interconversion.</text>
</comment>
<evidence type="ECO:0000313" key="11">
    <source>
        <dbReference type="EMBL" id="MDG0866924.1"/>
    </source>
</evidence>
<comment type="cofactor">
    <cofactor evidence="3">
        <name>Fe(2+)</name>
        <dbReference type="ChEBI" id="CHEBI:29033"/>
    </cofactor>
</comment>
<evidence type="ECO:0000256" key="8">
    <source>
        <dbReference type="ARBA" id="ARBA00023004"/>
    </source>
</evidence>
<dbReference type="PANTHER" id="PTHR30387:SF2">
    <property type="entry name" value="MANNONATE DEHYDRATASE"/>
    <property type="match status" value="1"/>
</dbReference>
<dbReference type="Gene3D" id="3.20.20.150">
    <property type="entry name" value="Divalent-metal-dependent TIM barrel enzymes"/>
    <property type="match status" value="1"/>
</dbReference>
<evidence type="ECO:0000256" key="7">
    <source>
        <dbReference type="ARBA" id="ARBA00012927"/>
    </source>
</evidence>
<dbReference type="GO" id="GO:0008198">
    <property type="term" value="F:ferrous iron binding"/>
    <property type="evidence" value="ECO:0007669"/>
    <property type="project" value="TreeGrafter"/>
</dbReference>
<name>A0AAJ5ZG93_9CHLR</name>
<dbReference type="PANTHER" id="PTHR30387">
    <property type="entry name" value="MANNONATE DEHYDRATASE"/>
    <property type="match status" value="1"/>
</dbReference>
<evidence type="ECO:0000256" key="9">
    <source>
        <dbReference type="ARBA" id="ARBA00023211"/>
    </source>
</evidence>
<comment type="function">
    <text evidence="4">Catalyzes the dehydration of D-mannonate.</text>
</comment>
<dbReference type="GO" id="GO:0030145">
    <property type="term" value="F:manganese ion binding"/>
    <property type="evidence" value="ECO:0007669"/>
    <property type="project" value="TreeGrafter"/>
</dbReference>
<dbReference type="Proteomes" id="UP001219901">
    <property type="component" value="Chromosome"/>
</dbReference>
<protein>
    <recommendedName>
        <fullName evidence="7">mannonate dehydratase</fullName>
        <ecNumber evidence="7">4.2.1.8</ecNumber>
    </recommendedName>
</protein>
<keyword evidence="10" id="KW-0456">Lyase</keyword>
<dbReference type="GO" id="GO:0042840">
    <property type="term" value="P:D-glucuronate catabolic process"/>
    <property type="evidence" value="ECO:0007669"/>
    <property type="project" value="TreeGrafter"/>
</dbReference>
<evidence type="ECO:0000313" key="14">
    <source>
        <dbReference type="Proteomes" id="UP001321249"/>
    </source>
</evidence>
<dbReference type="InterPro" id="IPR004628">
    <property type="entry name" value="Man_deHydtase"/>
</dbReference>
<dbReference type="Proteomes" id="UP001321249">
    <property type="component" value="Unassembled WGS sequence"/>
</dbReference>
<dbReference type="EMBL" id="WMBE01000002">
    <property type="protein sequence ID" value="MDG0866924.1"/>
    <property type="molecule type" value="Genomic_DNA"/>
</dbReference>
<reference evidence="12" key="2">
    <citation type="journal article" date="2023" name="Nat. Commun.">
        <title>Cultivation of marine bacteria of the SAR202 clade.</title>
        <authorList>
            <person name="Lim Y."/>
            <person name="Seo J.H."/>
            <person name="Giovannoni S.J."/>
            <person name="Kang I."/>
            <person name="Cho J.C."/>
        </authorList>
    </citation>
    <scope>NUCLEOTIDE SEQUENCE</scope>
    <source>
        <strain evidence="12">JH1073</strain>
    </source>
</reference>
<keyword evidence="9" id="KW-0464">Manganese</keyword>
<reference evidence="13 14" key="1">
    <citation type="submission" date="2019-11" db="EMBL/GenBank/DDBJ databases">
        <authorList>
            <person name="Cho J.-C."/>
        </authorList>
    </citation>
    <scope>NUCLEOTIDE SEQUENCE [LARGE SCALE GENOMIC DNA]</scope>
    <source>
        <strain evidence="12 13">JH1073</strain>
        <strain evidence="11 14">JH702</strain>
    </source>
</reference>
<dbReference type="InterPro" id="IPR036237">
    <property type="entry name" value="Xyl_isomerase-like_sf"/>
</dbReference>
<reference evidence="13" key="3">
    <citation type="submission" date="2023-06" db="EMBL/GenBank/DDBJ databases">
        <title>Pangenomics reveal diversification of enzyme families and niche specialization in globally abundant SAR202 bacteria.</title>
        <authorList>
            <person name="Saw J.H.W."/>
        </authorList>
    </citation>
    <scope>NUCLEOTIDE SEQUENCE [LARGE SCALE GENOMIC DNA]</scope>
    <source>
        <strain evidence="13">JH1073</strain>
    </source>
</reference>
<dbReference type="AlphaFoldDB" id="A0AAJ5ZG93"/>
<comment type="catalytic activity">
    <reaction evidence="1">
        <text>D-mannonate = 2-dehydro-3-deoxy-D-gluconate + H2O</text>
        <dbReference type="Rhea" id="RHEA:20097"/>
        <dbReference type="ChEBI" id="CHEBI:15377"/>
        <dbReference type="ChEBI" id="CHEBI:17767"/>
        <dbReference type="ChEBI" id="CHEBI:57990"/>
        <dbReference type="EC" id="4.2.1.8"/>
    </reaction>
</comment>
<evidence type="ECO:0000256" key="2">
    <source>
        <dbReference type="ARBA" id="ARBA00001936"/>
    </source>
</evidence>
<keyword evidence="8" id="KW-0408">Iron</keyword>
<proteinExistence type="inferred from homology"/>
<evidence type="ECO:0000256" key="10">
    <source>
        <dbReference type="ARBA" id="ARBA00023239"/>
    </source>
</evidence>
<keyword evidence="13" id="KW-1185">Reference proteome</keyword>
<evidence type="ECO:0000256" key="3">
    <source>
        <dbReference type="ARBA" id="ARBA00001954"/>
    </source>
</evidence>